<protein>
    <submittedName>
        <fullName evidence="2">Uncharacterized protein</fullName>
    </submittedName>
</protein>
<reference evidence="3" key="1">
    <citation type="submission" date="2013-01" db="EMBL/GenBank/DDBJ databases">
        <title>Draft Genome Sequence of a Mulberry Tree, Morus notabilis C.K. Schneid.</title>
        <authorList>
            <person name="He N."/>
            <person name="Zhao S."/>
        </authorList>
    </citation>
    <scope>NUCLEOTIDE SEQUENCE</scope>
</reference>
<evidence type="ECO:0000313" key="3">
    <source>
        <dbReference type="Proteomes" id="UP000030645"/>
    </source>
</evidence>
<organism evidence="2 3">
    <name type="scientific">Morus notabilis</name>
    <dbReference type="NCBI Taxonomy" id="981085"/>
    <lineage>
        <taxon>Eukaryota</taxon>
        <taxon>Viridiplantae</taxon>
        <taxon>Streptophyta</taxon>
        <taxon>Embryophyta</taxon>
        <taxon>Tracheophyta</taxon>
        <taxon>Spermatophyta</taxon>
        <taxon>Magnoliopsida</taxon>
        <taxon>eudicotyledons</taxon>
        <taxon>Gunneridae</taxon>
        <taxon>Pentapetalae</taxon>
        <taxon>rosids</taxon>
        <taxon>fabids</taxon>
        <taxon>Rosales</taxon>
        <taxon>Moraceae</taxon>
        <taxon>Moreae</taxon>
        <taxon>Morus</taxon>
    </lineage>
</organism>
<dbReference type="Proteomes" id="UP000030645">
    <property type="component" value="Unassembled WGS sequence"/>
</dbReference>
<feature type="compositionally biased region" description="Basic residues" evidence="1">
    <location>
        <begin position="7"/>
        <end position="16"/>
    </location>
</feature>
<evidence type="ECO:0000256" key="1">
    <source>
        <dbReference type="SAM" id="MobiDB-lite"/>
    </source>
</evidence>
<evidence type="ECO:0000313" key="2">
    <source>
        <dbReference type="EMBL" id="EXB32792.1"/>
    </source>
</evidence>
<gene>
    <name evidence="2" type="ORF">L484_012523</name>
</gene>
<accession>W9QQ29</accession>
<keyword evidence="3" id="KW-1185">Reference proteome</keyword>
<feature type="compositionally biased region" description="Polar residues" evidence="1">
    <location>
        <begin position="51"/>
        <end position="63"/>
    </location>
</feature>
<feature type="compositionally biased region" description="Basic and acidic residues" evidence="1">
    <location>
        <begin position="64"/>
        <end position="81"/>
    </location>
</feature>
<dbReference type="EMBL" id="KE343526">
    <property type="protein sequence ID" value="EXB32792.1"/>
    <property type="molecule type" value="Genomic_DNA"/>
</dbReference>
<proteinExistence type="predicted"/>
<dbReference type="AlphaFoldDB" id="W9QQ29"/>
<name>W9QQ29_9ROSA</name>
<feature type="region of interest" description="Disordered" evidence="1">
    <location>
        <begin position="1"/>
        <end position="81"/>
    </location>
</feature>
<sequence>MPSRGLRPSHLRRHQKSSPSFFTNRLHPPTRSAPTLSRSTVGEVGREAHTRNPSSDGSYSNLDSKSDPNLENERKKNAKED</sequence>